<protein>
    <submittedName>
        <fullName evidence="1">Uncharacterized protein</fullName>
    </submittedName>
</protein>
<dbReference type="EMBL" id="LJDB01000089">
    <property type="protein sequence ID" value="ONI38336.1"/>
    <property type="molecule type" value="Genomic_DNA"/>
</dbReference>
<evidence type="ECO:0000313" key="1">
    <source>
        <dbReference type="EMBL" id="ONI38336.1"/>
    </source>
</evidence>
<sequence length="319" mass="36896">MALMLYNTFLTISYSVAIGYLLFTYQLTKKTYLCIIVSLFSVVILDNVIISMTENFPHFSLKHDTAFMLSPTFKTTIVIVKYFCYIYLGALIIEKKISTNLYIVMAVQTIILTLMPVLFEGALQAWLYYSIINVFTIALLAYYIVILNIHQSNFVSDFIVFCKISILIILAIIIEDSFVIFNFDTFTSQSIKIFNRNFSQDFLYLYLCVFIVKSVNLYLIPELILKEIPLPTTSTSELNILEIHPTKATKINDFCLKYSLTEREKDILKLLVDEKTNLEISKELFISVGTVKVHVHNIYQKVGVQKRILLLREFDGFEI</sequence>
<proteinExistence type="predicted"/>
<organism evidence="1 2">
    <name type="scientific">Candidatus Epulonipiscium fishelsonii</name>
    <dbReference type="NCBI Taxonomy" id="77094"/>
    <lineage>
        <taxon>Bacteria</taxon>
        <taxon>Bacillati</taxon>
        <taxon>Bacillota</taxon>
        <taxon>Clostridia</taxon>
        <taxon>Lachnospirales</taxon>
        <taxon>Lachnospiraceae</taxon>
        <taxon>Candidatus Epulonipiscium</taxon>
    </lineage>
</organism>
<accession>A0ACC8X8H6</accession>
<evidence type="ECO:0000313" key="2">
    <source>
        <dbReference type="Proteomes" id="UP000188605"/>
    </source>
</evidence>
<reference evidence="1" key="1">
    <citation type="submission" date="2016-08" db="EMBL/GenBank/DDBJ databases">
        <authorList>
            <person name="Ngugi D.K."/>
            <person name="Miyake S."/>
            <person name="Stingl U."/>
        </authorList>
    </citation>
    <scope>NUCLEOTIDE SEQUENCE</scope>
    <source>
        <strain evidence="1">SCG-B11WGA-EpuloA1</strain>
    </source>
</reference>
<gene>
    <name evidence="1" type="ORF">AN396_10770</name>
</gene>
<comment type="caution">
    <text evidence="1">The sequence shown here is derived from an EMBL/GenBank/DDBJ whole genome shotgun (WGS) entry which is preliminary data.</text>
</comment>
<name>A0ACC8X8H6_9FIRM</name>
<keyword evidence="2" id="KW-1185">Reference proteome</keyword>
<dbReference type="Proteomes" id="UP000188605">
    <property type="component" value="Unassembled WGS sequence"/>
</dbReference>